<reference evidence="3" key="1">
    <citation type="journal article" date="2014" name="Int. J. Syst. Evol. Microbiol.">
        <title>Complete genome of a new Firmicutes species belonging to the dominant human colonic microbiota ('Ruminococcus bicirculans') reveals two chromosomes and a selective capacity to utilize plant glucans.</title>
        <authorList>
            <consortium name="NISC Comparative Sequencing Program"/>
            <person name="Wegmann U."/>
            <person name="Louis P."/>
            <person name="Goesmann A."/>
            <person name="Henrissat B."/>
            <person name="Duncan S.H."/>
            <person name="Flint H.J."/>
        </authorList>
    </citation>
    <scope>NUCLEOTIDE SEQUENCE</scope>
    <source>
        <strain evidence="3">CGMCC 1.18437</strain>
    </source>
</reference>
<comment type="caution">
    <text evidence="4">The sequence shown here is derived from an EMBL/GenBank/DDBJ whole genome shotgun (WGS) entry which is preliminary data.</text>
</comment>
<evidence type="ECO:0000313" key="6">
    <source>
        <dbReference type="Proteomes" id="UP000619376"/>
    </source>
</evidence>
<dbReference type="Proteomes" id="UP000539473">
    <property type="component" value="Unassembled WGS sequence"/>
</dbReference>
<evidence type="ECO:0000313" key="5">
    <source>
        <dbReference type="Proteomes" id="UP000539473"/>
    </source>
</evidence>
<dbReference type="PROSITE" id="PS51257">
    <property type="entry name" value="PROKAR_LIPOPROTEIN"/>
    <property type="match status" value="1"/>
</dbReference>
<dbReference type="InterPro" id="IPR008979">
    <property type="entry name" value="Galactose-bd-like_sf"/>
</dbReference>
<accession>A0A7W8NPU7</accession>
<dbReference type="RefSeq" id="WP_229831761.1">
    <property type="nucleotide sequence ID" value="NZ_BNAJ01000001.1"/>
</dbReference>
<evidence type="ECO:0000256" key="1">
    <source>
        <dbReference type="SAM" id="MobiDB-lite"/>
    </source>
</evidence>
<reference evidence="3" key="4">
    <citation type="submission" date="2024-05" db="EMBL/GenBank/DDBJ databases">
        <authorList>
            <person name="Sun Q."/>
            <person name="Zhou Y."/>
        </authorList>
    </citation>
    <scope>NUCLEOTIDE SEQUENCE</scope>
    <source>
        <strain evidence="3">CGMCC 1.18437</strain>
    </source>
</reference>
<evidence type="ECO:0000313" key="3">
    <source>
        <dbReference type="EMBL" id="GHF31133.1"/>
    </source>
</evidence>
<dbReference type="Pfam" id="PF08305">
    <property type="entry name" value="NPCBM"/>
    <property type="match status" value="1"/>
</dbReference>
<evidence type="ECO:0000313" key="4">
    <source>
        <dbReference type="EMBL" id="MBB5375183.1"/>
    </source>
</evidence>
<dbReference type="SUPFAM" id="SSF49785">
    <property type="entry name" value="Galactose-binding domain-like"/>
    <property type="match status" value="1"/>
</dbReference>
<protein>
    <recommendedName>
        <fullName evidence="2">Glycosyl hydrolase family 98 putative carbohydrate-binding module domain-containing protein</fullName>
    </recommendedName>
</protein>
<dbReference type="EMBL" id="BNAJ01000001">
    <property type="protein sequence ID" value="GHF31133.1"/>
    <property type="molecule type" value="Genomic_DNA"/>
</dbReference>
<dbReference type="SMART" id="SM00776">
    <property type="entry name" value="NPCBM"/>
    <property type="match status" value="1"/>
</dbReference>
<proteinExistence type="predicted"/>
<dbReference type="EMBL" id="JACHFK010000001">
    <property type="protein sequence ID" value="MBB5375183.1"/>
    <property type="molecule type" value="Genomic_DNA"/>
</dbReference>
<dbReference type="Proteomes" id="UP000619376">
    <property type="component" value="Unassembled WGS sequence"/>
</dbReference>
<reference evidence="6" key="2">
    <citation type="journal article" date="2019" name="Int. J. Syst. Evol. Microbiol.">
        <title>The Global Catalogue of Microorganisms (GCM) 10K type strain sequencing project: providing services to taxonomists for standard genome sequencing and annotation.</title>
        <authorList>
            <consortium name="The Broad Institute Genomics Platform"/>
            <consortium name="The Broad Institute Genome Sequencing Center for Infectious Disease"/>
            <person name="Wu L."/>
            <person name="Ma J."/>
        </authorList>
    </citation>
    <scope>NUCLEOTIDE SEQUENCE [LARGE SCALE GENOMIC DNA]</scope>
    <source>
        <strain evidence="6">CGMCC 1.18437</strain>
    </source>
</reference>
<gene>
    <name evidence="3" type="ORF">GCM10017781_04150</name>
    <name evidence="4" type="ORF">HNQ07_000627</name>
</gene>
<reference evidence="4 5" key="3">
    <citation type="submission" date="2020-08" db="EMBL/GenBank/DDBJ databases">
        <title>Genomic Encyclopedia of Type Strains, Phase IV (KMG-IV): sequencing the most valuable type-strain genomes for metagenomic binning, comparative biology and taxonomic classification.</title>
        <authorList>
            <person name="Goeker M."/>
        </authorList>
    </citation>
    <scope>NUCLEOTIDE SEQUENCE [LARGE SCALE GENOMIC DNA]</scope>
    <source>
        <strain evidence="4 5">DSM 27521</strain>
    </source>
</reference>
<dbReference type="AlphaFoldDB" id="A0A7W8NPU7"/>
<organism evidence="4 5">
    <name type="scientific">Deinococcus metalli</name>
    <dbReference type="NCBI Taxonomy" id="1141878"/>
    <lineage>
        <taxon>Bacteria</taxon>
        <taxon>Thermotogati</taxon>
        <taxon>Deinococcota</taxon>
        <taxon>Deinococci</taxon>
        <taxon>Deinococcales</taxon>
        <taxon>Deinococcaceae</taxon>
        <taxon>Deinococcus</taxon>
    </lineage>
</organism>
<sequence>MRSNFIQRLAGVTATLVLVACGQTPSTTQDNPYANGVSHDWAQLPTTALTAQQLTAGDNTLQYETPTFAQNGWGPFERNRSNGEQQAGDGKPLTLNGSVYKQGYGVHANSDLRFNLAGPNGELCTRFITDIGVDDEVGSKGSVIFQVLLDGQLKYTSARMTGSSPTATIDLDVAGWKQLQLVVTSAGDGIDFDHADWANPRVYCQASSGTLQMALSNNGFATVIHTQSQTFQLTLASRTGSVQGPVDLRIESTDPASPSLLQLNTARVDFSGTGPVTRDIVIAAPKIRSNAEIYHCVCRVIASVGGKDVGSVPLDVYVYPASTEFRFVPSDGISAKVGSTVTVMVEVTTNVTPMRFTVSPYLNDSWADSETYGVIVGPRDFTVTSKISTVPLQIQFKKDPPNEYHVKTFIFLFAPVNFTPPTYQNLPQQASLVWTAIP</sequence>
<evidence type="ECO:0000259" key="2">
    <source>
        <dbReference type="SMART" id="SM00776"/>
    </source>
</evidence>
<keyword evidence="6" id="KW-1185">Reference proteome</keyword>
<dbReference type="Gene3D" id="2.60.120.1060">
    <property type="entry name" value="NPCBM/NEW2 domain"/>
    <property type="match status" value="1"/>
</dbReference>
<feature type="domain" description="Glycosyl hydrolase family 98 putative carbohydrate-binding module" evidence="2">
    <location>
        <begin position="55"/>
        <end position="204"/>
    </location>
</feature>
<name>A0A7W8NPU7_9DEIO</name>
<feature type="region of interest" description="Disordered" evidence="1">
    <location>
        <begin position="69"/>
        <end position="92"/>
    </location>
</feature>
<dbReference type="InterPro" id="IPR013222">
    <property type="entry name" value="Glyco_hyd_98_carb-bd"/>
</dbReference>
<dbReference type="InterPro" id="IPR038637">
    <property type="entry name" value="NPCBM_sf"/>
</dbReference>